<dbReference type="InterPro" id="IPR050624">
    <property type="entry name" value="HTH-type_Tx_Regulator"/>
</dbReference>
<dbReference type="RefSeq" id="WP_306984935.1">
    <property type="nucleotide sequence ID" value="NZ_JAUSUA010000006.1"/>
</dbReference>
<keyword evidence="2 3" id="KW-0238">DNA-binding</keyword>
<evidence type="ECO:0000256" key="1">
    <source>
        <dbReference type="ARBA" id="ARBA00022491"/>
    </source>
</evidence>
<gene>
    <name evidence="5" type="ORF">J2S05_003501</name>
</gene>
<organism evidence="5 6">
    <name type="scientific">Alkalicoccobacillus murimartini</name>
    <dbReference type="NCBI Taxonomy" id="171685"/>
    <lineage>
        <taxon>Bacteria</taxon>
        <taxon>Bacillati</taxon>
        <taxon>Bacillota</taxon>
        <taxon>Bacilli</taxon>
        <taxon>Bacillales</taxon>
        <taxon>Bacillaceae</taxon>
        <taxon>Alkalicoccobacillus</taxon>
    </lineage>
</organism>
<feature type="DNA-binding region" description="H-T-H motif" evidence="3">
    <location>
        <begin position="25"/>
        <end position="44"/>
    </location>
</feature>
<evidence type="ECO:0000256" key="2">
    <source>
        <dbReference type="ARBA" id="ARBA00023125"/>
    </source>
</evidence>
<evidence type="ECO:0000313" key="6">
    <source>
        <dbReference type="Proteomes" id="UP001225034"/>
    </source>
</evidence>
<name>A0ABT9YM17_9BACI</name>
<reference evidence="5 6" key="1">
    <citation type="submission" date="2023-07" db="EMBL/GenBank/DDBJ databases">
        <title>Genomic Encyclopedia of Type Strains, Phase IV (KMG-IV): sequencing the most valuable type-strain genomes for metagenomic binning, comparative biology and taxonomic classification.</title>
        <authorList>
            <person name="Goeker M."/>
        </authorList>
    </citation>
    <scope>NUCLEOTIDE SEQUENCE [LARGE SCALE GENOMIC DNA]</scope>
    <source>
        <strain evidence="5 6">DSM 19154</strain>
    </source>
</reference>
<dbReference type="InterPro" id="IPR001647">
    <property type="entry name" value="HTH_TetR"/>
</dbReference>
<dbReference type="Gene3D" id="1.10.357.10">
    <property type="entry name" value="Tetracycline Repressor, domain 2"/>
    <property type="match status" value="1"/>
</dbReference>
<dbReference type="PROSITE" id="PS50977">
    <property type="entry name" value="HTH_TETR_2"/>
    <property type="match status" value="1"/>
</dbReference>
<evidence type="ECO:0000313" key="5">
    <source>
        <dbReference type="EMBL" id="MDQ0208689.1"/>
    </source>
</evidence>
<protein>
    <submittedName>
        <fullName evidence="5">AcrR family transcriptional regulator</fullName>
    </submittedName>
</protein>
<dbReference type="InterPro" id="IPR009057">
    <property type="entry name" value="Homeodomain-like_sf"/>
</dbReference>
<dbReference type="PANTHER" id="PTHR43479">
    <property type="entry name" value="ACREF/ENVCD OPERON REPRESSOR-RELATED"/>
    <property type="match status" value="1"/>
</dbReference>
<keyword evidence="1" id="KW-0678">Repressor</keyword>
<feature type="domain" description="HTH tetR-type" evidence="4">
    <location>
        <begin position="2"/>
        <end position="62"/>
    </location>
</feature>
<keyword evidence="6" id="KW-1185">Reference proteome</keyword>
<sequence>MSAKRQQILDTAETLFYENGFHHIGLKQIVKESNVALMTLYNHFDSKEELIQEILRDRETRYLSLLSTNEHESMHKKAKSIANIHIHWLSFNRHGCMLLRAKEEFFNVNESIVHFVLEHKMKVIQTFLSLGFTQTQSYQLTLLLEGATSLSEVLDPKEVGSELEQLVDQLFDK</sequence>
<dbReference type="PRINTS" id="PR00455">
    <property type="entry name" value="HTHTETR"/>
</dbReference>
<evidence type="ECO:0000259" key="4">
    <source>
        <dbReference type="PROSITE" id="PS50977"/>
    </source>
</evidence>
<dbReference type="SUPFAM" id="SSF46689">
    <property type="entry name" value="Homeodomain-like"/>
    <property type="match status" value="1"/>
</dbReference>
<dbReference type="EMBL" id="JAUSUA010000006">
    <property type="protein sequence ID" value="MDQ0208689.1"/>
    <property type="molecule type" value="Genomic_DNA"/>
</dbReference>
<comment type="caution">
    <text evidence="5">The sequence shown here is derived from an EMBL/GenBank/DDBJ whole genome shotgun (WGS) entry which is preliminary data.</text>
</comment>
<dbReference type="Proteomes" id="UP001225034">
    <property type="component" value="Unassembled WGS sequence"/>
</dbReference>
<dbReference type="Pfam" id="PF00440">
    <property type="entry name" value="TetR_N"/>
    <property type="match status" value="1"/>
</dbReference>
<evidence type="ECO:0000256" key="3">
    <source>
        <dbReference type="PROSITE-ProRule" id="PRU00335"/>
    </source>
</evidence>
<dbReference type="PANTHER" id="PTHR43479:SF11">
    <property type="entry name" value="ACREF_ENVCD OPERON REPRESSOR-RELATED"/>
    <property type="match status" value="1"/>
</dbReference>
<accession>A0ABT9YM17</accession>
<proteinExistence type="predicted"/>